<dbReference type="InterPro" id="IPR007809">
    <property type="entry name" value="FlgN-like"/>
</dbReference>
<dbReference type="AlphaFoldDB" id="A0A1N6EEK0"/>
<protein>
    <submittedName>
        <fullName evidence="4">Flagella synthesis protein FlgN</fullName>
    </submittedName>
</protein>
<dbReference type="OrthoDB" id="8641527at2"/>
<keyword evidence="4" id="KW-0966">Cell projection</keyword>
<keyword evidence="4" id="KW-0282">Flagellum</keyword>
<reference evidence="4 5" key="1">
    <citation type="submission" date="2016-11" db="EMBL/GenBank/DDBJ databases">
        <authorList>
            <person name="Jaros S."/>
            <person name="Januszkiewicz K."/>
            <person name="Wedrychowicz H."/>
        </authorList>
    </citation>
    <scope>NUCLEOTIDE SEQUENCE [LARGE SCALE GENOMIC DNA]</scope>
    <source>
        <strain evidence="4 5">GAS86</strain>
    </source>
</reference>
<sequence length="147" mass="16299">MKDALLATVIDEYSTIEEFASVLAIEQKALTQVEPAEMLRPVVEKKTELVGKLASLEKIRDAQLAEMGLPAGWNGIELAAGRDPKLAEQWSLLQQSVERARRSNKTNGVLIRTRMEYNQRALEVLQVRPKKPSLYGPDGRVPGFGGL</sequence>
<dbReference type="Gene3D" id="1.20.58.300">
    <property type="entry name" value="FlgN-like"/>
    <property type="match status" value="1"/>
</dbReference>
<comment type="similarity">
    <text evidence="2">Belongs to the FlgN family.</text>
</comment>
<dbReference type="SUPFAM" id="SSF140566">
    <property type="entry name" value="FlgN-like"/>
    <property type="match status" value="1"/>
</dbReference>
<proteinExistence type="inferred from homology"/>
<accession>A0A1N6EEK0</accession>
<evidence type="ECO:0000313" key="4">
    <source>
        <dbReference type="EMBL" id="SIN81444.1"/>
    </source>
</evidence>
<name>A0A1N6EEK0_9BURK</name>
<evidence type="ECO:0000256" key="1">
    <source>
        <dbReference type="ARBA" id="ARBA00002397"/>
    </source>
</evidence>
<dbReference type="InterPro" id="IPR036679">
    <property type="entry name" value="FlgN-like_sf"/>
</dbReference>
<dbReference type="EMBL" id="FSRM01000001">
    <property type="protein sequence ID" value="SIN81444.1"/>
    <property type="molecule type" value="Genomic_DNA"/>
</dbReference>
<keyword evidence="3" id="KW-1005">Bacterial flagellum biogenesis</keyword>
<dbReference type="GO" id="GO:0044780">
    <property type="term" value="P:bacterial-type flagellum assembly"/>
    <property type="evidence" value="ECO:0007669"/>
    <property type="project" value="InterPro"/>
</dbReference>
<evidence type="ECO:0000256" key="3">
    <source>
        <dbReference type="ARBA" id="ARBA00022795"/>
    </source>
</evidence>
<dbReference type="Pfam" id="PF05130">
    <property type="entry name" value="FlgN"/>
    <property type="match status" value="1"/>
</dbReference>
<keyword evidence="4" id="KW-0969">Cilium</keyword>
<organism evidence="4 5">
    <name type="scientific">Paraburkholderia phenazinium</name>
    <dbReference type="NCBI Taxonomy" id="60549"/>
    <lineage>
        <taxon>Bacteria</taxon>
        <taxon>Pseudomonadati</taxon>
        <taxon>Pseudomonadota</taxon>
        <taxon>Betaproteobacteria</taxon>
        <taxon>Burkholderiales</taxon>
        <taxon>Burkholderiaceae</taxon>
        <taxon>Paraburkholderia</taxon>
    </lineage>
</organism>
<evidence type="ECO:0000313" key="5">
    <source>
        <dbReference type="Proteomes" id="UP000184693"/>
    </source>
</evidence>
<comment type="function">
    <text evidence="1">Required for the efficient initiation of filament assembly.</text>
</comment>
<gene>
    <name evidence="4" type="ORF">SAMN05444168_0535</name>
</gene>
<dbReference type="RefSeq" id="WP_074262864.1">
    <property type="nucleotide sequence ID" value="NZ_FSRM01000001.1"/>
</dbReference>
<evidence type="ECO:0000256" key="2">
    <source>
        <dbReference type="ARBA" id="ARBA00007703"/>
    </source>
</evidence>
<dbReference type="Proteomes" id="UP000184693">
    <property type="component" value="Unassembled WGS sequence"/>
</dbReference>